<protein>
    <submittedName>
        <fullName evidence="1">Uncharacterized protein</fullName>
    </submittedName>
</protein>
<dbReference type="Proteomes" id="UP000325945">
    <property type="component" value="Unassembled WGS sequence"/>
</dbReference>
<gene>
    <name evidence="1" type="ORF">BDV39DRAFT_176490</name>
</gene>
<evidence type="ECO:0000313" key="1">
    <source>
        <dbReference type="EMBL" id="KAE8326714.1"/>
    </source>
</evidence>
<accession>A0A5N6X0J7</accession>
<evidence type="ECO:0000313" key="2">
    <source>
        <dbReference type="Proteomes" id="UP000325945"/>
    </source>
</evidence>
<dbReference type="EMBL" id="ML741797">
    <property type="protein sequence ID" value="KAE8326714.1"/>
    <property type="molecule type" value="Genomic_DNA"/>
</dbReference>
<sequence length="71" mass="8019">MIAVSSAYEIIAFAGLSRTERLLLNQFVKAAVDPKAAARYLISRTTGVEQDVETSLRYFTREWRGLVEILL</sequence>
<proteinExistence type="predicted"/>
<dbReference type="AlphaFoldDB" id="A0A5N6X0J7"/>
<name>A0A5N6X0J7_9EURO</name>
<organism evidence="1 2">
    <name type="scientific">Aspergillus sergii</name>
    <dbReference type="NCBI Taxonomy" id="1034303"/>
    <lineage>
        <taxon>Eukaryota</taxon>
        <taxon>Fungi</taxon>
        <taxon>Dikarya</taxon>
        <taxon>Ascomycota</taxon>
        <taxon>Pezizomycotina</taxon>
        <taxon>Eurotiomycetes</taxon>
        <taxon>Eurotiomycetidae</taxon>
        <taxon>Eurotiales</taxon>
        <taxon>Aspergillaceae</taxon>
        <taxon>Aspergillus</taxon>
        <taxon>Aspergillus subgen. Circumdati</taxon>
    </lineage>
</organism>
<reference evidence="2" key="1">
    <citation type="submission" date="2019-04" db="EMBL/GenBank/DDBJ databases">
        <title>Friends and foes A comparative genomics studyof 23 Aspergillus species from section Flavi.</title>
        <authorList>
            <consortium name="DOE Joint Genome Institute"/>
            <person name="Kjaerbolling I."/>
            <person name="Vesth T."/>
            <person name="Frisvad J.C."/>
            <person name="Nybo J.L."/>
            <person name="Theobald S."/>
            <person name="Kildgaard S."/>
            <person name="Isbrandt T."/>
            <person name="Kuo A."/>
            <person name="Sato A."/>
            <person name="Lyhne E.K."/>
            <person name="Kogle M.E."/>
            <person name="Wiebenga A."/>
            <person name="Kun R.S."/>
            <person name="Lubbers R.J."/>
            <person name="Makela M.R."/>
            <person name="Barry K."/>
            <person name="Chovatia M."/>
            <person name="Clum A."/>
            <person name="Daum C."/>
            <person name="Haridas S."/>
            <person name="He G."/>
            <person name="LaButti K."/>
            <person name="Lipzen A."/>
            <person name="Mondo S."/>
            <person name="Riley R."/>
            <person name="Salamov A."/>
            <person name="Simmons B.A."/>
            <person name="Magnuson J.K."/>
            <person name="Henrissat B."/>
            <person name="Mortensen U.H."/>
            <person name="Larsen T.O."/>
            <person name="Devries R.P."/>
            <person name="Grigoriev I.V."/>
            <person name="Machida M."/>
            <person name="Baker S.E."/>
            <person name="Andersen M.R."/>
        </authorList>
    </citation>
    <scope>NUCLEOTIDE SEQUENCE [LARGE SCALE GENOMIC DNA]</scope>
    <source>
        <strain evidence="2">CBS 130017</strain>
    </source>
</reference>
<keyword evidence="2" id="KW-1185">Reference proteome</keyword>